<dbReference type="OrthoDB" id="447103at2759"/>
<gene>
    <name evidence="4" type="primary">NDAI0B04280</name>
    <name evidence="4" type="ordered locus">NDAI_0B04280</name>
</gene>
<name>G0W6Q1_NAUDC</name>
<dbReference type="Gene3D" id="3.30.200.20">
    <property type="entry name" value="Phosphorylase Kinase, domain 1"/>
    <property type="match status" value="1"/>
</dbReference>
<feature type="repeat" description="HEAT" evidence="1">
    <location>
        <begin position="383"/>
        <end position="421"/>
    </location>
</feature>
<dbReference type="Gene3D" id="1.25.10.10">
    <property type="entry name" value="Leucine-rich Repeat Variant"/>
    <property type="match status" value="1"/>
</dbReference>
<dbReference type="SUPFAM" id="SSF48371">
    <property type="entry name" value="ARM repeat"/>
    <property type="match status" value="1"/>
</dbReference>
<keyword evidence="2" id="KW-0175">Coiled coil</keyword>
<dbReference type="EMBL" id="HE580268">
    <property type="protein sequence ID" value="CCD23462.1"/>
    <property type="molecule type" value="Genomic_DNA"/>
</dbReference>
<sequence>MNFSSLFKSFSNFQFPYTIEDRPIHETPLWQVFHGTRKSDSLPVTIFKGNRTHENEKLILNAVHKSKVLKIPGLCNVLETFDSDPQSTFIITEHVIPFPWDKLSDLNQNKQSIQLGISQILNTMKILNTFVLGTLTMSNIYLNTKGEWLIFGLELCVKKSEFDANKFISSLELYTLMAKDGRMPSHRGKMIDIDSTLVSKLIENVLGDSQPRDWQPLTTSLSKGQITITEFVEKLHDTQSWFANPLISLYEEFKEFHIKDPEGKLVVMTDVENLFLDSKDSFTNLVPGFLENLIIPELSNMIGLLMAPATNSPFSSPIATNKLISFIAILLSLSFENKIFNNNFNEIIFLSFKLQDRQIRFLLLVYFPKLMNLISDSDASNKIYPHFIQGLTDSDSLLRLQTLKSIPLLTPKLTERQLNNELLRYLAKTQVDQDIEIRTWTIVILTKIASSLARSTRSNILATAFTKSLKDPDIKPRLASLYGLAKSIDLFEVNTIANKILTVIAPGLLDKEPLVRFKAKNLFEKYLNKLENEAKLLQDENLQVDKSKDIDFDKYESGINVSDSDHVNDEMITQFMNTLRIHSLETNKDLLREISHNQQRRTESATTINNNSNDMNDAFDFDNEDDDNGWNDFNDETDSTDDLTNSQFFNKPVKITKSWNDELNADSKPFVKETPMRLHIKRQPKKTNILNVKTTKPKSGPISHNAKGNVHMPMDKRNGKTSRWEGHSAKMTMGWDSG</sequence>
<dbReference type="GeneID" id="11498558"/>
<reference evidence="4 5" key="1">
    <citation type="journal article" date="2011" name="Proc. Natl. Acad. Sci. U.S.A.">
        <title>Evolutionary erosion of yeast sex chromosomes by mating-type switching accidents.</title>
        <authorList>
            <person name="Gordon J.L."/>
            <person name="Armisen D."/>
            <person name="Proux-Wera E."/>
            <person name="Oheigeartaigh S.S."/>
            <person name="Byrne K.P."/>
            <person name="Wolfe K.H."/>
        </authorList>
    </citation>
    <scope>NUCLEOTIDE SEQUENCE [LARGE SCALE GENOMIC DNA]</scope>
    <source>
        <strain evidence="5">ATCC 10597 / BCRC 20456 / CBS 421 / NBRC 0211 / NRRL Y-12639</strain>
    </source>
</reference>
<dbReference type="HOGENOM" id="CLU_010392_2_0_1"/>
<evidence type="ECO:0008006" key="6">
    <source>
        <dbReference type="Google" id="ProtNLM"/>
    </source>
</evidence>
<accession>G0W6Q1</accession>
<dbReference type="KEGG" id="ndi:NDAI_0B04280"/>
<evidence type="ECO:0000256" key="2">
    <source>
        <dbReference type="SAM" id="Coils"/>
    </source>
</evidence>
<feature type="coiled-coil region" evidence="2">
    <location>
        <begin position="520"/>
        <end position="547"/>
    </location>
</feature>
<keyword evidence="5" id="KW-1185">Reference proteome</keyword>
<dbReference type="Gene3D" id="1.10.510.10">
    <property type="entry name" value="Transferase(Phosphotransferase) domain 1"/>
    <property type="match status" value="1"/>
</dbReference>
<feature type="region of interest" description="Disordered" evidence="3">
    <location>
        <begin position="692"/>
        <end position="723"/>
    </location>
</feature>
<dbReference type="InterPro" id="IPR016024">
    <property type="entry name" value="ARM-type_fold"/>
</dbReference>
<dbReference type="InterPro" id="IPR051177">
    <property type="entry name" value="CIK-Related_Protein"/>
</dbReference>
<dbReference type="PANTHER" id="PTHR12984:SF3">
    <property type="entry name" value="N-TERMINAL KINASE-LIKE PROTEIN"/>
    <property type="match status" value="1"/>
</dbReference>
<dbReference type="RefSeq" id="XP_003668705.1">
    <property type="nucleotide sequence ID" value="XM_003668657.1"/>
</dbReference>
<feature type="region of interest" description="Disordered" evidence="3">
    <location>
        <begin position="597"/>
        <end position="625"/>
    </location>
</feature>
<dbReference type="GO" id="GO:0006890">
    <property type="term" value="P:retrograde vesicle-mediated transport, Golgi to endoplasmic reticulum"/>
    <property type="evidence" value="ECO:0007669"/>
    <property type="project" value="EnsemblFungi"/>
</dbReference>
<dbReference type="PANTHER" id="PTHR12984">
    <property type="entry name" value="SCY1-RELATED S/T PROTEIN KINASE-LIKE"/>
    <property type="match status" value="1"/>
</dbReference>
<dbReference type="GO" id="GO:0000049">
    <property type="term" value="F:tRNA binding"/>
    <property type="evidence" value="ECO:0007669"/>
    <property type="project" value="EnsemblFungi"/>
</dbReference>
<dbReference type="GO" id="GO:0005737">
    <property type="term" value="C:cytoplasm"/>
    <property type="evidence" value="ECO:0007669"/>
    <property type="project" value="EnsemblFungi"/>
</dbReference>
<dbReference type="eggNOG" id="KOG1243">
    <property type="taxonomic scope" value="Eukaryota"/>
</dbReference>
<dbReference type="STRING" id="1071378.G0W6Q1"/>
<evidence type="ECO:0000256" key="3">
    <source>
        <dbReference type="SAM" id="MobiDB-lite"/>
    </source>
</evidence>
<protein>
    <recommendedName>
        <fullName evidence="6">Protein kinase domain-containing protein</fullName>
    </recommendedName>
</protein>
<dbReference type="GO" id="GO:0005643">
    <property type="term" value="C:nuclear pore"/>
    <property type="evidence" value="ECO:0007669"/>
    <property type="project" value="EnsemblFungi"/>
</dbReference>
<dbReference type="Proteomes" id="UP000000689">
    <property type="component" value="Chromosome 2"/>
</dbReference>
<dbReference type="AlphaFoldDB" id="G0W6Q1"/>
<dbReference type="GO" id="GO:0006409">
    <property type="term" value="P:tRNA export from nucleus"/>
    <property type="evidence" value="ECO:0007669"/>
    <property type="project" value="EnsemblFungi"/>
</dbReference>
<organism evidence="4 5">
    <name type="scientific">Naumovozyma dairenensis (strain ATCC 10597 / BCRC 20456 / CBS 421 / NBRC 0211 / NRRL Y-12639)</name>
    <name type="common">Saccharomyces dairenensis</name>
    <dbReference type="NCBI Taxonomy" id="1071378"/>
    <lineage>
        <taxon>Eukaryota</taxon>
        <taxon>Fungi</taxon>
        <taxon>Dikarya</taxon>
        <taxon>Ascomycota</taxon>
        <taxon>Saccharomycotina</taxon>
        <taxon>Saccharomycetes</taxon>
        <taxon>Saccharomycetales</taxon>
        <taxon>Saccharomycetaceae</taxon>
        <taxon>Naumovozyma</taxon>
    </lineage>
</organism>
<dbReference type="OMA" id="NDTSWAG"/>
<dbReference type="InterPro" id="IPR021133">
    <property type="entry name" value="HEAT_type_2"/>
</dbReference>
<dbReference type="PROSITE" id="PS50077">
    <property type="entry name" value="HEAT_REPEAT"/>
    <property type="match status" value="1"/>
</dbReference>
<evidence type="ECO:0000313" key="5">
    <source>
        <dbReference type="Proteomes" id="UP000000689"/>
    </source>
</evidence>
<evidence type="ECO:0000256" key="1">
    <source>
        <dbReference type="PROSITE-ProRule" id="PRU00103"/>
    </source>
</evidence>
<feature type="compositionally biased region" description="Basic and acidic residues" evidence="3">
    <location>
        <begin position="713"/>
        <end position="723"/>
    </location>
</feature>
<evidence type="ECO:0000313" key="4">
    <source>
        <dbReference type="EMBL" id="CCD23462.1"/>
    </source>
</evidence>
<proteinExistence type="predicted"/>
<dbReference type="InterPro" id="IPR011989">
    <property type="entry name" value="ARM-like"/>
</dbReference>